<evidence type="ECO:0000313" key="3">
    <source>
        <dbReference type="Proteomes" id="UP001162060"/>
    </source>
</evidence>
<gene>
    <name evidence="2" type="ORF">PM001_LOCUS3650</name>
</gene>
<evidence type="ECO:0000313" key="2">
    <source>
        <dbReference type="EMBL" id="CAK7908061.1"/>
    </source>
</evidence>
<comment type="caution">
    <text evidence="2">The sequence shown here is derived from an EMBL/GenBank/DDBJ whole genome shotgun (WGS) entry which is preliminary data.</text>
</comment>
<feature type="compositionally biased region" description="Polar residues" evidence="1">
    <location>
        <begin position="24"/>
        <end position="45"/>
    </location>
</feature>
<dbReference type="AlphaFoldDB" id="A0AAV1T8V2"/>
<dbReference type="Proteomes" id="UP001162060">
    <property type="component" value="Unassembled WGS sequence"/>
</dbReference>
<reference evidence="2" key="1">
    <citation type="submission" date="2024-01" db="EMBL/GenBank/DDBJ databases">
        <authorList>
            <person name="Webb A."/>
        </authorList>
    </citation>
    <scope>NUCLEOTIDE SEQUENCE</scope>
    <source>
        <strain evidence="2">Pm1</strain>
    </source>
</reference>
<sequence>MRRRRGVCNDGTRLEDDLVVVPSPDSTTPRTAESSLFNTARTADF</sequence>
<protein>
    <submittedName>
        <fullName evidence="2">Uncharacterized protein</fullName>
    </submittedName>
</protein>
<feature type="region of interest" description="Disordered" evidence="1">
    <location>
        <begin position="19"/>
        <end position="45"/>
    </location>
</feature>
<proteinExistence type="predicted"/>
<name>A0AAV1T8V2_9STRA</name>
<evidence type="ECO:0000256" key="1">
    <source>
        <dbReference type="SAM" id="MobiDB-lite"/>
    </source>
</evidence>
<accession>A0AAV1T8V2</accession>
<dbReference type="EMBL" id="CAKLBY020000035">
    <property type="protein sequence ID" value="CAK7908061.1"/>
    <property type="molecule type" value="Genomic_DNA"/>
</dbReference>
<organism evidence="2 3">
    <name type="scientific">Peronospora matthiolae</name>
    <dbReference type="NCBI Taxonomy" id="2874970"/>
    <lineage>
        <taxon>Eukaryota</taxon>
        <taxon>Sar</taxon>
        <taxon>Stramenopiles</taxon>
        <taxon>Oomycota</taxon>
        <taxon>Peronosporomycetes</taxon>
        <taxon>Peronosporales</taxon>
        <taxon>Peronosporaceae</taxon>
        <taxon>Peronospora</taxon>
    </lineage>
</organism>